<comment type="catalytic activity">
    <reaction evidence="10">
        <text>L-threonyl-[protein] + ATP = O-phospho-L-threonyl-[protein] + ADP + H(+)</text>
        <dbReference type="Rhea" id="RHEA:46608"/>
        <dbReference type="Rhea" id="RHEA-COMP:11060"/>
        <dbReference type="Rhea" id="RHEA-COMP:11605"/>
        <dbReference type="ChEBI" id="CHEBI:15378"/>
        <dbReference type="ChEBI" id="CHEBI:30013"/>
        <dbReference type="ChEBI" id="CHEBI:30616"/>
        <dbReference type="ChEBI" id="CHEBI:61977"/>
        <dbReference type="ChEBI" id="CHEBI:456216"/>
        <dbReference type="EC" id="2.7.11.1"/>
    </reaction>
</comment>
<dbReference type="Proteomes" id="UP000277580">
    <property type="component" value="Unassembled WGS sequence"/>
</dbReference>
<dbReference type="EMBL" id="ML119199">
    <property type="protein sequence ID" value="RPB07009.1"/>
    <property type="molecule type" value="Genomic_DNA"/>
</dbReference>
<proteinExistence type="predicted"/>
<dbReference type="GO" id="GO:0010506">
    <property type="term" value="P:regulation of autophagy"/>
    <property type="evidence" value="ECO:0007669"/>
    <property type="project" value="InterPro"/>
</dbReference>
<evidence type="ECO:0000256" key="3">
    <source>
        <dbReference type="ARBA" id="ARBA00022527"/>
    </source>
</evidence>
<evidence type="ECO:0000256" key="6">
    <source>
        <dbReference type="ARBA" id="ARBA00022777"/>
    </source>
</evidence>
<evidence type="ECO:0000256" key="5">
    <source>
        <dbReference type="ARBA" id="ARBA00022741"/>
    </source>
</evidence>
<protein>
    <recommendedName>
        <fullName evidence="2">non-specific serine/threonine protein kinase</fullName>
        <ecNumber evidence="2">2.7.11.1</ecNumber>
    </recommendedName>
    <alternativeName>
        <fullName evidence="9">Autophagy-related protein 1</fullName>
    </alternativeName>
</protein>
<dbReference type="Pfam" id="PF00069">
    <property type="entry name" value="Pkinase"/>
    <property type="match status" value="1"/>
</dbReference>
<keyword evidence="7" id="KW-0067">ATP-binding</keyword>
<evidence type="ECO:0000256" key="12">
    <source>
        <dbReference type="SAM" id="MobiDB-lite"/>
    </source>
</evidence>
<dbReference type="InParanoid" id="A0A3N4KCD0"/>
<feature type="region of interest" description="Disordered" evidence="12">
    <location>
        <begin position="332"/>
        <end position="369"/>
    </location>
</feature>
<dbReference type="STRING" id="1392247.A0A3N4KCD0"/>
<keyword evidence="8" id="KW-0072">Autophagy</keyword>
<gene>
    <name evidence="14" type="ORF">P167DRAFT_496371</name>
</gene>
<dbReference type="GO" id="GO:0034045">
    <property type="term" value="C:phagophore assembly site membrane"/>
    <property type="evidence" value="ECO:0007669"/>
    <property type="project" value="UniProtKB-SubCell"/>
</dbReference>
<dbReference type="GO" id="GO:0005829">
    <property type="term" value="C:cytosol"/>
    <property type="evidence" value="ECO:0007669"/>
    <property type="project" value="TreeGrafter"/>
</dbReference>
<evidence type="ECO:0000313" key="14">
    <source>
        <dbReference type="EMBL" id="RPB07009.1"/>
    </source>
</evidence>
<evidence type="ECO:0000259" key="13">
    <source>
        <dbReference type="PROSITE" id="PS50011"/>
    </source>
</evidence>
<dbReference type="PANTHER" id="PTHR24348:SF22">
    <property type="entry name" value="NON-SPECIFIC SERINE_THREONINE PROTEIN KINASE"/>
    <property type="match status" value="1"/>
</dbReference>
<keyword evidence="3" id="KW-0723">Serine/threonine-protein kinase</keyword>
<dbReference type="GO" id="GO:0000045">
    <property type="term" value="P:autophagosome assembly"/>
    <property type="evidence" value="ECO:0007669"/>
    <property type="project" value="TreeGrafter"/>
</dbReference>
<dbReference type="InterPro" id="IPR011009">
    <property type="entry name" value="Kinase-like_dom_sf"/>
</dbReference>
<organism evidence="14 15">
    <name type="scientific">Morchella conica CCBAS932</name>
    <dbReference type="NCBI Taxonomy" id="1392247"/>
    <lineage>
        <taxon>Eukaryota</taxon>
        <taxon>Fungi</taxon>
        <taxon>Dikarya</taxon>
        <taxon>Ascomycota</taxon>
        <taxon>Pezizomycotina</taxon>
        <taxon>Pezizomycetes</taxon>
        <taxon>Pezizales</taxon>
        <taxon>Morchellaceae</taxon>
        <taxon>Morchella</taxon>
    </lineage>
</organism>
<evidence type="ECO:0000256" key="2">
    <source>
        <dbReference type="ARBA" id="ARBA00012513"/>
    </source>
</evidence>
<dbReference type="InterPro" id="IPR000719">
    <property type="entry name" value="Prot_kinase_dom"/>
</dbReference>
<dbReference type="SUPFAM" id="SSF56112">
    <property type="entry name" value="Protein kinase-like (PK-like)"/>
    <property type="match status" value="1"/>
</dbReference>
<feature type="domain" description="Protein kinase" evidence="13">
    <location>
        <begin position="36"/>
        <end position="289"/>
    </location>
</feature>
<dbReference type="PANTHER" id="PTHR24348">
    <property type="entry name" value="SERINE/THREONINE-PROTEIN KINASE UNC-51-RELATED"/>
    <property type="match status" value="1"/>
</dbReference>
<comment type="subcellular location">
    <subcellularLocation>
        <location evidence="1">Preautophagosomal structure membrane</location>
        <topology evidence="1">Peripheral membrane protein</topology>
    </subcellularLocation>
</comment>
<keyword evidence="4" id="KW-0808">Transferase</keyword>
<comment type="catalytic activity">
    <reaction evidence="11">
        <text>L-seryl-[protein] + ATP = O-phospho-L-seryl-[protein] + ADP + H(+)</text>
        <dbReference type="Rhea" id="RHEA:17989"/>
        <dbReference type="Rhea" id="RHEA-COMP:9863"/>
        <dbReference type="Rhea" id="RHEA-COMP:11604"/>
        <dbReference type="ChEBI" id="CHEBI:15378"/>
        <dbReference type="ChEBI" id="CHEBI:29999"/>
        <dbReference type="ChEBI" id="CHEBI:30616"/>
        <dbReference type="ChEBI" id="CHEBI:83421"/>
        <dbReference type="ChEBI" id="CHEBI:456216"/>
        <dbReference type="EC" id="2.7.11.1"/>
    </reaction>
</comment>
<evidence type="ECO:0000256" key="1">
    <source>
        <dbReference type="ARBA" id="ARBA00004623"/>
    </source>
</evidence>
<dbReference type="Gene3D" id="1.10.510.10">
    <property type="entry name" value="Transferase(Phosphotransferase) domain 1"/>
    <property type="match status" value="1"/>
</dbReference>
<dbReference type="PROSITE" id="PS50011">
    <property type="entry name" value="PROTEIN_KINASE_DOM"/>
    <property type="match status" value="1"/>
</dbReference>
<name>A0A3N4KCD0_9PEZI</name>
<keyword evidence="15" id="KW-1185">Reference proteome</keyword>
<evidence type="ECO:0000256" key="11">
    <source>
        <dbReference type="ARBA" id="ARBA00048679"/>
    </source>
</evidence>
<dbReference type="GO" id="GO:0005524">
    <property type="term" value="F:ATP binding"/>
    <property type="evidence" value="ECO:0007669"/>
    <property type="project" value="UniProtKB-KW"/>
</dbReference>
<dbReference type="EC" id="2.7.11.1" evidence="2"/>
<evidence type="ECO:0000256" key="7">
    <source>
        <dbReference type="ARBA" id="ARBA00022840"/>
    </source>
</evidence>
<sequence>MTPASTHLQELKLDTEFIDGRYRHTIAEEPVRYETWTRTEIIGEGAFGTVYKETCAERRNLRAVKQLRKSLVRWNEIAILAQLRSYPEHFVMLSGWFEDGINVYLAMEYLPGDLDALLKEQDLSEDDTKRVTKQILAGLEILHDNDICHRDLKPGNILIAHWIPLSVRIGDFGVSKHFDGNTEGRTTTGTRPFMAPEVWGFGDEDTSVYTTAVDMWSLGCLVYFMLTKELPFPETRNLINFLSGRDPFPPSTAVTRSIPHSAVGFIASMLQPSPASRIPASKAQLHSWLLIKKQHETIWNHILPDAGKQAARPKPKQIARSIKDLVLGDKNEPVPLDSLGPKTQPQVSAKKPAPVDCPPGPEKQPRASASVRRIGKRKHAFSISVFPIFMYEG</sequence>
<evidence type="ECO:0000256" key="8">
    <source>
        <dbReference type="ARBA" id="ARBA00023006"/>
    </source>
</evidence>
<keyword evidence="5" id="KW-0547">Nucleotide-binding</keyword>
<dbReference type="GO" id="GO:0004674">
    <property type="term" value="F:protein serine/threonine kinase activity"/>
    <property type="evidence" value="ECO:0007669"/>
    <property type="project" value="UniProtKB-KW"/>
</dbReference>
<accession>A0A3N4KCD0</accession>
<dbReference type="AlphaFoldDB" id="A0A3N4KCD0"/>
<evidence type="ECO:0000313" key="15">
    <source>
        <dbReference type="Proteomes" id="UP000277580"/>
    </source>
</evidence>
<reference evidence="14 15" key="1">
    <citation type="journal article" date="2018" name="Nat. Ecol. Evol.">
        <title>Pezizomycetes genomes reveal the molecular basis of ectomycorrhizal truffle lifestyle.</title>
        <authorList>
            <person name="Murat C."/>
            <person name="Payen T."/>
            <person name="Noel B."/>
            <person name="Kuo A."/>
            <person name="Morin E."/>
            <person name="Chen J."/>
            <person name="Kohler A."/>
            <person name="Krizsan K."/>
            <person name="Balestrini R."/>
            <person name="Da Silva C."/>
            <person name="Montanini B."/>
            <person name="Hainaut M."/>
            <person name="Levati E."/>
            <person name="Barry K.W."/>
            <person name="Belfiori B."/>
            <person name="Cichocki N."/>
            <person name="Clum A."/>
            <person name="Dockter R.B."/>
            <person name="Fauchery L."/>
            <person name="Guy J."/>
            <person name="Iotti M."/>
            <person name="Le Tacon F."/>
            <person name="Lindquist E.A."/>
            <person name="Lipzen A."/>
            <person name="Malagnac F."/>
            <person name="Mello A."/>
            <person name="Molinier V."/>
            <person name="Miyauchi S."/>
            <person name="Poulain J."/>
            <person name="Riccioni C."/>
            <person name="Rubini A."/>
            <person name="Sitrit Y."/>
            <person name="Splivallo R."/>
            <person name="Traeger S."/>
            <person name="Wang M."/>
            <person name="Zifcakova L."/>
            <person name="Wipf D."/>
            <person name="Zambonelli A."/>
            <person name="Paolocci F."/>
            <person name="Nowrousian M."/>
            <person name="Ottonello S."/>
            <person name="Baldrian P."/>
            <person name="Spatafora J.W."/>
            <person name="Henrissat B."/>
            <person name="Nagy L.G."/>
            <person name="Aury J.M."/>
            <person name="Wincker P."/>
            <person name="Grigoriev I.V."/>
            <person name="Bonfante P."/>
            <person name="Martin F.M."/>
        </authorList>
    </citation>
    <scope>NUCLEOTIDE SEQUENCE [LARGE SCALE GENOMIC DNA]</scope>
    <source>
        <strain evidence="14 15">CCBAS932</strain>
    </source>
</reference>
<dbReference type="GO" id="GO:0005776">
    <property type="term" value="C:autophagosome"/>
    <property type="evidence" value="ECO:0007669"/>
    <property type="project" value="TreeGrafter"/>
</dbReference>
<dbReference type="PROSITE" id="PS00108">
    <property type="entry name" value="PROTEIN_KINASE_ST"/>
    <property type="match status" value="1"/>
</dbReference>
<evidence type="ECO:0000256" key="9">
    <source>
        <dbReference type="ARBA" id="ARBA00030237"/>
    </source>
</evidence>
<dbReference type="OrthoDB" id="10252171at2759"/>
<evidence type="ECO:0000256" key="4">
    <source>
        <dbReference type="ARBA" id="ARBA00022679"/>
    </source>
</evidence>
<evidence type="ECO:0000256" key="10">
    <source>
        <dbReference type="ARBA" id="ARBA00047899"/>
    </source>
</evidence>
<dbReference type="InterPro" id="IPR008271">
    <property type="entry name" value="Ser/Thr_kinase_AS"/>
</dbReference>
<dbReference type="SMART" id="SM00220">
    <property type="entry name" value="S_TKc"/>
    <property type="match status" value="1"/>
</dbReference>
<keyword evidence="6 14" id="KW-0418">Kinase</keyword>
<dbReference type="InterPro" id="IPR045269">
    <property type="entry name" value="Atg1-like"/>
</dbReference>